<dbReference type="EMBL" id="JAIXNE010000003">
    <property type="protein sequence ID" value="MCA6076712.1"/>
    <property type="molecule type" value="Genomic_DNA"/>
</dbReference>
<reference evidence="2" key="1">
    <citation type="submission" date="2021-09" db="EMBL/GenBank/DDBJ databases">
        <title>Fulvivirga sp. isolated from coastal sediment.</title>
        <authorList>
            <person name="Yu H."/>
        </authorList>
    </citation>
    <scope>NUCLEOTIDE SEQUENCE</scope>
    <source>
        <strain evidence="2">1062</strain>
    </source>
</reference>
<keyword evidence="1" id="KW-1133">Transmembrane helix</keyword>
<dbReference type="Proteomes" id="UP001139409">
    <property type="component" value="Unassembled WGS sequence"/>
</dbReference>
<feature type="transmembrane region" description="Helical" evidence="1">
    <location>
        <begin position="12"/>
        <end position="29"/>
    </location>
</feature>
<dbReference type="RefSeq" id="WP_225698635.1">
    <property type="nucleotide sequence ID" value="NZ_JAIXNE010000002.1"/>
</dbReference>
<keyword evidence="1" id="KW-0812">Transmembrane</keyword>
<proteinExistence type="predicted"/>
<dbReference type="EMBL" id="JAIXNE010000002">
    <property type="protein sequence ID" value="MCA6075535.1"/>
    <property type="molecule type" value="Genomic_DNA"/>
</dbReference>
<dbReference type="AlphaFoldDB" id="A0A9X1HQU2"/>
<comment type="caution">
    <text evidence="2">The sequence shown here is derived from an EMBL/GenBank/DDBJ whole genome shotgun (WGS) entry which is preliminary data.</text>
</comment>
<dbReference type="Pfam" id="PF10825">
    <property type="entry name" value="DUF2752"/>
    <property type="match status" value="1"/>
</dbReference>
<keyword evidence="5" id="KW-1185">Reference proteome</keyword>
<name>A0A9X1HQU2_9BACT</name>
<evidence type="ECO:0000256" key="1">
    <source>
        <dbReference type="SAM" id="Phobius"/>
    </source>
</evidence>
<evidence type="ECO:0000313" key="2">
    <source>
        <dbReference type="EMBL" id="MCA6075535.1"/>
    </source>
</evidence>
<dbReference type="InterPro" id="IPR021215">
    <property type="entry name" value="DUF2752"/>
</dbReference>
<evidence type="ECO:0000313" key="3">
    <source>
        <dbReference type="EMBL" id="MCA6076712.1"/>
    </source>
</evidence>
<keyword evidence="1" id="KW-0472">Membrane</keyword>
<organism evidence="2 5">
    <name type="scientific">Fulvivirga sedimenti</name>
    <dbReference type="NCBI Taxonomy" id="2879465"/>
    <lineage>
        <taxon>Bacteria</taxon>
        <taxon>Pseudomonadati</taxon>
        <taxon>Bacteroidota</taxon>
        <taxon>Cytophagia</taxon>
        <taxon>Cytophagales</taxon>
        <taxon>Fulvivirgaceae</taxon>
        <taxon>Fulvivirga</taxon>
    </lineage>
</organism>
<sequence>MNRLVRHKAFPEAYIWITALAVLAFINPGNNHWTLCPLANIGIDFCPGCGLGRGISHLLHGEWSQSWNTHPLSFLAAIILVHRIIRLFSSNKPLTTTTYGKSNRVIS</sequence>
<protein>
    <submittedName>
        <fullName evidence="2">DUF2752 domain-containing protein</fullName>
    </submittedName>
</protein>
<evidence type="ECO:0000313" key="4">
    <source>
        <dbReference type="EMBL" id="MCA6077840.1"/>
    </source>
</evidence>
<accession>A0A9X1HQU2</accession>
<gene>
    <name evidence="2" type="ORF">LDX50_11705</name>
    <name evidence="3" type="ORF">LDX50_17675</name>
    <name evidence="4" type="ORF">LDX50_23395</name>
</gene>
<dbReference type="EMBL" id="JAIXNE010000004">
    <property type="protein sequence ID" value="MCA6077840.1"/>
    <property type="molecule type" value="Genomic_DNA"/>
</dbReference>
<evidence type="ECO:0000313" key="5">
    <source>
        <dbReference type="Proteomes" id="UP001139409"/>
    </source>
</evidence>